<accession>A9EI52</accession>
<evidence type="ECO:0000313" key="2">
    <source>
        <dbReference type="Proteomes" id="UP000005839"/>
    </source>
</evidence>
<dbReference type="Pfam" id="PF13602">
    <property type="entry name" value="ADH_zinc_N_2"/>
    <property type="match status" value="1"/>
</dbReference>
<gene>
    <name evidence="1" type="ORF">KT99_14139</name>
</gene>
<dbReference type="RefSeq" id="WP_005501262.1">
    <property type="nucleotide sequence ID" value="NZ_ABIC01000032.1"/>
</dbReference>
<comment type="caution">
    <text evidence="1">The sequence shown here is derived from an EMBL/GenBank/DDBJ whole genome shotgun (WGS) entry which is preliminary data.</text>
</comment>
<dbReference type="EMBL" id="ABIC01000032">
    <property type="protein sequence ID" value="EDP99770.1"/>
    <property type="molecule type" value="Genomic_DNA"/>
</dbReference>
<keyword evidence="2" id="KW-1185">Reference proteome</keyword>
<dbReference type="Gene3D" id="3.90.180.10">
    <property type="entry name" value="Medium-chain alcohol dehydrogenases, catalytic domain"/>
    <property type="match status" value="1"/>
</dbReference>
<dbReference type="Gene3D" id="3.40.50.720">
    <property type="entry name" value="NAD(P)-binding Rossmann-like Domain"/>
    <property type="match status" value="1"/>
</dbReference>
<reference evidence="1 2" key="1">
    <citation type="submission" date="2007-10" db="EMBL/GenBank/DDBJ databases">
        <authorList>
            <person name="Yayanos A."/>
            <person name="Ferriera S."/>
            <person name="Johnson J."/>
            <person name="Kravitz S."/>
            <person name="Halpern A."/>
            <person name="Remington K."/>
            <person name="Beeson K."/>
            <person name="Tran B."/>
            <person name="Rogers Y.-H."/>
            <person name="Friedman R."/>
            <person name="Venter J.C."/>
        </authorList>
    </citation>
    <scope>NUCLEOTIDE SEQUENCE [LARGE SCALE GENOMIC DNA]</scope>
    <source>
        <strain evidence="1 2">KT99</strain>
    </source>
</reference>
<protein>
    <submittedName>
        <fullName evidence="1">Uncharacterized protein</fullName>
    </submittedName>
</protein>
<sequence>MVEEGKIESIVDKIYPIEQAVEAHRRIETEHGWSLLYHLGESHEI</sequence>
<name>A9EI52_9GAMM</name>
<dbReference type="Proteomes" id="UP000005839">
    <property type="component" value="Unassembled WGS sequence"/>
</dbReference>
<evidence type="ECO:0000313" key="1">
    <source>
        <dbReference type="EMBL" id="EDP99770.1"/>
    </source>
</evidence>
<proteinExistence type="predicted"/>
<organism evidence="1 2">
    <name type="scientific">Shewanella benthica KT99</name>
    <dbReference type="NCBI Taxonomy" id="314608"/>
    <lineage>
        <taxon>Bacteria</taxon>
        <taxon>Pseudomonadati</taxon>
        <taxon>Pseudomonadota</taxon>
        <taxon>Gammaproteobacteria</taxon>
        <taxon>Alteromonadales</taxon>
        <taxon>Shewanellaceae</taxon>
        <taxon>Shewanella</taxon>
    </lineage>
</organism>
<dbReference type="AlphaFoldDB" id="A9EI52"/>
<dbReference type="STRING" id="314608.KT99_14139"/>